<sequence>MEVRRLTPDWFRTLIGNAIDCTEVRGWRKTGRPKQVNPSFTELKTIRCIIHGSQLEDMYDKQIGDKTVFIPSLLKGEMKSGTEDIHDGETFYDCISTFDEIMIEESDPYSHEDVYKIAETSKSSIGDKTVASTSSLLEGGMKSGTRPELLDETMKEIFDKEYKSGDTVGGFISFYDIMMKESVPYSHGRIMSYATGEGKNLYSSTAADTILRFSLAEIQSATNNFDDELMIGKGGFGTMYKGQISREEGGHVVAIKRMTKVEQVHKKSTTTKKNQHDE</sequence>
<reference evidence="1 2" key="2">
    <citation type="journal article" date="2022" name="Mol. Ecol. Resour.">
        <title>The genomes of chicory, endive, great burdock and yacon provide insights into Asteraceae paleo-polyploidization history and plant inulin production.</title>
        <authorList>
            <person name="Fan W."/>
            <person name="Wang S."/>
            <person name="Wang H."/>
            <person name="Wang A."/>
            <person name="Jiang F."/>
            <person name="Liu H."/>
            <person name="Zhao H."/>
            <person name="Xu D."/>
            <person name="Zhang Y."/>
        </authorList>
    </citation>
    <scope>NUCLEOTIDE SEQUENCE [LARGE SCALE GENOMIC DNA]</scope>
    <source>
        <strain evidence="2">cv. Yunnan</strain>
        <tissue evidence="1">Leaves</tissue>
    </source>
</reference>
<proteinExistence type="predicted"/>
<reference evidence="2" key="1">
    <citation type="journal article" date="2022" name="Mol. Ecol. Resour.">
        <title>The genomes of chicory, endive, great burdock and yacon provide insights into Asteraceae palaeo-polyploidization history and plant inulin production.</title>
        <authorList>
            <person name="Fan W."/>
            <person name="Wang S."/>
            <person name="Wang H."/>
            <person name="Wang A."/>
            <person name="Jiang F."/>
            <person name="Liu H."/>
            <person name="Zhao H."/>
            <person name="Xu D."/>
            <person name="Zhang Y."/>
        </authorList>
    </citation>
    <scope>NUCLEOTIDE SEQUENCE [LARGE SCALE GENOMIC DNA]</scope>
    <source>
        <strain evidence="2">cv. Yunnan</strain>
    </source>
</reference>
<evidence type="ECO:0000313" key="1">
    <source>
        <dbReference type="EMBL" id="KAI3725019.1"/>
    </source>
</evidence>
<gene>
    <name evidence="1" type="ORF">L1987_64791</name>
</gene>
<keyword evidence="2" id="KW-1185">Reference proteome</keyword>
<comment type="caution">
    <text evidence="1">The sequence shown here is derived from an EMBL/GenBank/DDBJ whole genome shotgun (WGS) entry which is preliminary data.</text>
</comment>
<dbReference type="Proteomes" id="UP001056120">
    <property type="component" value="Linkage Group LG22"/>
</dbReference>
<organism evidence="1 2">
    <name type="scientific">Smallanthus sonchifolius</name>
    <dbReference type="NCBI Taxonomy" id="185202"/>
    <lineage>
        <taxon>Eukaryota</taxon>
        <taxon>Viridiplantae</taxon>
        <taxon>Streptophyta</taxon>
        <taxon>Embryophyta</taxon>
        <taxon>Tracheophyta</taxon>
        <taxon>Spermatophyta</taxon>
        <taxon>Magnoliopsida</taxon>
        <taxon>eudicotyledons</taxon>
        <taxon>Gunneridae</taxon>
        <taxon>Pentapetalae</taxon>
        <taxon>asterids</taxon>
        <taxon>campanulids</taxon>
        <taxon>Asterales</taxon>
        <taxon>Asteraceae</taxon>
        <taxon>Asteroideae</taxon>
        <taxon>Heliantheae alliance</taxon>
        <taxon>Millerieae</taxon>
        <taxon>Smallanthus</taxon>
    </lineage>
</organism>
<name>A0ACB9BSX9_9ASTR</name>
<protein>
    <submittedName>
        <fullName evidence="1">Uncharacterized protein</fullName>
    </submittedName>
</protein>
<dbReference type="EMBL" id="CM042039">
    <property type="protein sequence ID" value="KAI3725019.1"/>
    <property type="molecule type" value="Genomic_DNA"/>
</dbReference>
<evidence type="ECO:0000313" key="2">
    <source>
        <dbReference type="Proteomes" id="UP001056120"/>
    </source>
</evidence>
<accession>A0ACB9BSX9</accession>